<sequence length="324" mass="37924">MHAKVKQALKYFGGKEESCVKLSSGFQNEVYEYTYEGKRRILRITPSSRRNLKQIQSELDFIRSLQAGGVNVSLPVASCFGNDIERIVMDEEAFFITSFVKAPGQFVNVANEQEWNVRLFQNWGQTIGKMHAIAKQNDGVYETYERPIWKPDEKSINFLLSISKPLAVSYEKIITKVQTLSKKRDTYGLIHNDLHQGNFFVQGNALTIFDFDDCSFCWFAQDIAVSFYHAVWQGVSVRPEHVSFPQEFMKYFIEGYSKEHHMNKEILKQIPLFLKLREVFLFTLFHEVWDFDKLEEWQAYTLTDLRYRIEQGVPYTDVDFLSFA</sequence>
<dbReference type="InterPro" id="IPR050249">
    <property type="entry name" value="Pseudomonas-type_ThrB"/>
</dbReference>
<proteinExistence type="inferred from homology"/>
<organism evidence="3 4">
    <name type="scientific">Bacillus rhizoplanae</name>
    <dbReference type="NCBI Taxonomy" id="2880966"/>
    <lineage>
        <taxon>Bacteria</taxon>
        <taxon>Bacillati</taxon>
        <taxon>Bacillota</taxon>
        <taxon>Bacilli</taxon>
        <taxon>Bacillales</taxon>
        <taxon>Bacillaceae</taxon>
        <taxon>Bacillus</taxon>
    </lineage>
</organism>
<reference evidence="3 4" key="1">
    <citation type="submission" date="2021-10" db="EMBL/GenBank/DDBJ databases">
        <authorList>
            <person name="Criscuolo A."/>
        </authorList>
    </citation>
    <scope>NUCLEOTIDE SEQUENCE [LARGE SCALE GENOMIC DNA]</scope>
    <source>
        <strain evidence="4">CIP 111899</strain>
    </source>
</reference>
<keyword evidence="3" id="KW-0808">Transferase</keyword>
<dbReference type="EC" id="2.7.11.1" evidence="3"/>
<dbReference type="SUPFAM" id="SSF56112">
    <property type="entry name" value="Protein kinase-like (PK-like)"/>
    <property type="match status" value="1"/>
</dbReference>
<keyword evidence="3" id="KW-0418">Kinase</keyword>
<gene>
    <name evidence="3" type="primary">srkA_2</name>
    <name evidence="3" type="ORF">BACCIP111899_03311</name>
</gene>
<accession>A0ABM8YE47</accession>
<dbReference type="PANTHER" id="PTHR21064:SF6">
    <property type="entry name" value="AMINOGLYCOSIDE PHOSPHOTRANSFERASE DOMAIN-CONTAINING PROTEIN"/>
    <property type="match status" value="1"/>
</dbReference>
<dbReference type="RefSeq" id="WP_230576090.1">
    <property type="nucleotide sequence ID" value="NZ_CAKJTI010000021.1"/>
</dbReference>
<dbReference type="GO" id="GO:0004674">
    <property type="term" value="F:protein serine/threonine kinase activity"/>
    <property type="evidence" value="ECO:0007669"/>
    <property type="project" value="UniProtKB-EC"/>
</dbReference>
<keyword evidence="4" id="KW-1185">Reference proteome</keyword>
<comment type="similarity">
    <text evidence="1">Belongs to the pseudomonas-type ThrB family.</text>
</comment>
<evidence type="ECO:0000259" key="2">
    <source>
        <dbReference type="Pfam" id="PF01636"/>
    </source>
</evidence>
<dbReference type="InterPro" id="IPR002575">
    <property type="entry name" value="Aminoglycoside_PTrfase"/>
</dbReference>
<evidence type="ECO:0000313" key="4">
    <source>
        <dbReference type="Proteomes" id="UP000789423"/>
    </source>
</evidence>
<comment type="caution">
    <text evidence="3">The sequence shown here is derived from an EMBL/GenBank/DDBJ whole genome shotgun (WGS) entry which is preliminary data.</text>
</comment>
<evidence type="ECO:0000313" key="3">
    <source>
        <dbReference type="EMBL" id="CAG9614084.1"/>
    </source>
</evidence>
<dbReference type="Gene3D" id="3.30.200.20">
    <property type="entry name" value="Phosphorylase Kinase, domain 1"/>
    <property type="match status" value="1"/>
</dbReference>
<dbReference type="Gene3D" id="3.90.1200.10">
    <property type="match status" value="1"/>
</dbReference>
<dbReference type="EMBL" id="CAKJTI010000021">
    <property type="protein sequence ID" value="CAG9614084.1"/>
    <property type="molecule type" value="Genomic_DNA"/>
</dbReference>
<dbReference type="Pfam" id="PF01636">
    <property type="entry name" value="APH"/>
    <property type="match status" value="1"/>
</dbReference>
<evidence type="ECO:0000256" key="1">
    <source>
        <dbReference type="ARBA" id="ARBA00038240"/>
    </source>
</evidence>
<dbReference type="PANTHER" id="PTHR21064">
    <property type="entry name" value="AMINOGLYCOSIDE PHOSPHOTRANSFERASE DOMAIN-CONTAINING PROTEIN-RELATED"/>
    <property type="match status" value="1"/>
</dbReference>
<name>A0ABM8YE47_9BACI</name>
<feature type="domain" description="Aminoglycoside phosphotransferase" evidence="2">
    <location>
        <begin position="20"/>
        <end position="238"/>
    </location>
</feature>
<dbReference type="InterPro" id="IPR011009">
    <property type="entry name" value="Kinase-like_dom_sf"/>
</dbReference>
<dbReference type="Proteomes" id="UP000789423">
    <property type="component" value="Unassembled WGS sequence"/>
</dbReference>
<protein>
    <submittedName>
        <fullName evidence="3">Stress response kinase A</fullName>
        <ecNumber evidence="3">2.7.11.1</ecNumber>
    </submittedName>
</protein>